<gene>
    <name evidence="1" type="ORF">C427_2493</name>
</gene>
<protein>
    <submittedName>
        <fullName evidence="1">Uncharacterized protein</fullName>
    </submittedName>
</protein>
<dbReference type="AlphaFoldDB" id="M4S1N8"/>
<dbReference type="HOGENOM" id="CLU_1282204_0_0_6"/>
<keyword evidence="2" id="KW-1185">Reference proteome</keyword>
<reference evidence="1 2" key="1">
    <citation type="journal article" date="2013" name="Genome Announc.">
        <title>Complete Genome Sequence of Glaciecola psychrophila Strain 170T.</title>
        <authorList>
            <person name="Yin J."/>
            <person name="Chen J."/>
            <person name="Liu G."/>
            <person name="Yu Y."/>
            <person name="Song L."/>
            <person name="Wang X."/>
            <person name="Qu X."/>
        </authorList>
    </citation>
    <scope>NUCLEOTIDE SEQUENCE [LARGE SCALE GENOMIC DNA]</scope>
    <source>
        <strain evidence="1 2">170</strain>
    </source>
</reference>
<evidence type="ECO:0000313" key="2">
    <source>
        <dbReference type="Proteomes" id="UP000011864"/>
    </source>
</evidence>
<accession>M4S1N8</accession>
<evidence type="ECO:0000313" key="1">
    <source>
        <dbReference type="EMBL" id="AGH44602.1"/>
    </source>
</evidence>
<dbReference type="eggNOG" id="ENOG502ZPA0">
    <property type="taxonomic scope" value="Bacteria"/>
</dbReference>
<dbReference type="Proteomes" id="UP000011864">
    <property type="component" value="Chromosome"/>
</dbReference>
<dbReference type="PATRIC" id="fig|1129794.4.peg.2472"/>
<proteinExistence type="predicted"/>
<sequence>MNVFITEDQVRLWDAVGKHLLDPPSLYFNETNDKPFPWELSYLRTLFVTTIKTETGEWSLVQKSKLSEWNWFNATPEHPFPSHSTKPAEYFVFPLFEAVLKNFLSEYIDFSGVVKKEFRNYKVGQRCSNIGHLLTLMLNRSNHPSLISDSKIILELIQFIYPNRDAAEVIANEWRNPALHGDQNVSTSSGLILNLTLLVAVNSCTEVQWDARFDV</sequence>
<organism evidence="1 2">
    <name type="scientific">Paraglaciecola psychrophila 170</name>
    <dbReference type="NCBI Taxonomy" id="1129794"/>
    <lineage>
        <taxon>Bacteria</taxon>
        <taxon>Pseudomonadati</taxon>
        <taxon>Pseudomonadota</taxon>
        <taxon>Gammaproteobacteria</taxon>
        <taxon>Alteromonadales</taxon>
        <taxon>Alteromonadaceae</taxon>
        <taxon>Paraglaciecola</taxon>
    </lineage>
</organism>
<dbReference type="EMBL" id="CP003837">
    <property type="protein sequence ID" value="AGH44602.1"/>
    <property type="molecule type" value="Genomic_DNA"/>
</dbReference>
<dbReference type="STRING" id="1129794.C427_2493"/>
<dbReference type="KEGG" id="gps:C427_2493"/>
<name>M4S1N8_9ALTE</name>
<dbReference type="RefSeq" id="WP_015430786.1">
    <property type="nucleotide sequence ID" value="NC_020514.1"/>
</dbReference>